<dbReference type="AlphaFoldDB" id="A0A4R3L014"/>
<evidence type="ECO:0000313" key="3">
    <source>
        <dbReference type="Proteomes" id="UP000294599"/>
    </source>
</evidence>
<gene>
    <name evidence="2" type="ORF">EDC25_13416</name>
</gene>
<accession>A0A4R3L014</accession>
<sequence>MSTDSSDRQPENQGPPRILPWLARLPFYAWAAPASLIGLLVALPALLAGASLRRIDGTLEVAGGRLPVWLRRLPGGIDVAAITFGHVILGRDAATLGHCRRHEQVHVRQYERWGLLFFPLYLGSSAWQWLRGRDPYWHNRFEVEAYRLEREPPEAAGR</sequence>
<keyword evidence="1" id="KW-0472">Membrane</keyword>
<dbReference type="Proteomes" id="UP000294599">
    <property type="component" value="Unassembled WGS sequence"/>
</dbReference>
<dbReference type="EMBL" id="SMAF01000034">
    <property type="protein sequence ID" value="TCS92534.1"/>
    <property type="molecule type" value="Genomic_DNA"/>
</dbReference>
<reference evidence="2 3" key="1">
    <citation type="submission" date="2019-03" db="EMBL/GenBank/DDBJ databases">
        <title>Genomic Encyclopedia of Type Strains, Phase IV (KMG-IV): sequencing the most valuable type-strain genomes for metagenomic binning, comparative biology and taxonomic classification.</title>
        <authorList>
            <person name="Goeker M."/>
        </authorList>
    </citation>
    <scope>NUCLEOTIDE SEQUENCE [LARGE SCALE GENOMIC DNA]</scope>
    <source>
        <strain evidence="2 3">DSM 21944</strain>
    </source>
</reference>
<protein>
    <recommendedName>
        <fullName evidence="4">Signal peptide prediction</fullName>
    </recommendedName>
</protein>
<feature type="transmembrane region" description="Helical" evidence="1">
    <location>
        <begin position="27"/>
        <end position="47"/>
    </location>
</feature>
<dbReference type="RefSeq" id="WP_205984989.1">
    <property type="nucleotide sequence ID" value="NZ_JBHLWF010000075.1"/>
</dbReference>
<proteinExistence type="predicted"/>
<comment type="caution">
    <text evidence="2">The sequence shown here is derived from an EMBL/GenBank/DDBJ whole genome shotgun (WGS) entry which is preliminary data.</text>
</comment>
<name>A0A4R3L014_9GAMM</name>
<evidence type="ECO:0008006" key="4">
    <source>
        <dbReference type="Google" id="ProtNLM"/>
    </source>
</evidence>
<evidence type="ECO:0000256" key="1">
    <source>
        <dbReference type="SAM" id="Phobius"/>
    </source>
</evidence>
<keyword evidence="1" id="KW-0812">Transmembrane</keyword>
<evidence type="ECO:0000313" key="2">
    <source>
        <dbReference type="EMBL" id="TCS92534.1"/>
    </source>
</evidence>
<keyword evidence="3" id="KW-1185">Reference proteome</keyword>
<organism evidence="2 3">
    <name type="scientific">Pseudofulvimonas gallinarii</name>
    <dbReference type="NCBI Taxonomy" id="634155"/>
    <lineage>
        <taxon>Bacteria</taxon>
        <taxon>Pseudomonadati</taxon>
        <taxon>Pseudomonadota</taxon>
        <taxon>Gammaproteobacteria</taxon>
        <taxon>Lysobacterales</taxon>
        <taxon>Rhodanobacteraceae</taxon>
        <taxon>Pseudofulvimonas</taxon>
    </lineage>
</organism>
<keyword evidence="1" id="KW-1133">Transmembrane helix</keyword>